<name>A0ABS5KGM5_9BACT</name>
<evidence type="ECO:0000313" key="2">
    <source>
        <dbReference type="EMBL" id="MBS2214060.1"/>
    </source>
</evidence>
<reference evidence="2 3" key="1">
    <citation type="journal article" date="2014" name="Int. J. Syst. Evol. Microbiol.">
        <title>Carboxylicivirga gen. nov. in the family Marinilabiliaceae with two novel species, Carboxylicivirga mesophila sp. nov. and Carboxylicivirga taeanensis sp. nov., and reclassification of Cytophaga fermentans as Saccharicrinis fermentans gen. nov., comb. nov.</title>
        <authorList>
            <person name="Yang S.H."/>
            <person name="Seo H.S."/>
            <person name="Woo J.H."/>
            <person name="Oh H.M."/>
            <person name="Jang H."/>
            <person name="Lee J.H."/>
            <person name="Kim S.J."/>
            <person name="Kwon K.K."/>
        </authorList>
    </citation>
    <scope>NUCLEOTIDE SEQUENCE [LARGE SCALE GENOMIC DNA]</scope>
    <source>
        <strain evidence="2 3">JCM 18290</strain>
    </source>
</reference>
<evidence type="ECO:0000256" key="1">
    <source>
        <dbReference type="SAM" id="Phobius"/>
    </source>
</evidence>
<feature type="non-terminal residue" evidence="2">
    <location>
        <position position="72"/>
    </location>
</feature>
<protein>
    <recommendedName>
        <fullName evidence="4">ABC transporter permease</fullName>
    </recommendedName>
</protein>
<feature type="transmembrane region" description="Helical" evidence="1">
    <location>
        <begin position="12"/>
        <end position="32"/>
    </location>
</feature>
<comment type="caution">
    <text evidence="2">The sequence shown here is derived from an EMBL/GenBank/DDBJ whole genome shotgun (WGS) entry which is preliminary data.</text>
</comment>
<organism evidence="2 3">
    <name type="scientific">Carboxylicivirga mesophila</name>
    <dbReference type="NCBI Taxonomy" id="1166478"/>
    <lineage>
        <taxon>Bacteria</taxon>
        <taxon>Pseudomonadati</taxon>
        <taxon>Bacteroidota</taxon>
        <taxon>Bacteroidia</taxon>
        <taxon>Marinilabiliales</taxon>
        <taxon>Marinilabiliaceae</taxon>
        <taxon>Carboxylicivirga</taxon>
    </lineage>
</organism>
<evidence type="ECO:0000313" key="3">
    <source>
        <dbReference type="Proteomes" id="UP000721861"/>
    </source>
</evidence>
<keyword evidence="1" id="KW-0472">Membrane</keyword>
<dbReference type="RefSeq" id="WP_212232089.1">
    <property type="nucleotide sequence ID" value="NZ_JAGUCN010000080.1"/>
</dbReference>
<keyword evidence="1" id="KW-1133">Transmembrane helix</keyword>
<keyword evidence="3" id="KW-1185">Reference proteome</keyword>
<sequence>MKTKALKTLLKYWQEIIFIVSIGLLLLEVTRFNLIQNSIDRWDIALLSFILPLFVCLIGQFYWNNKTLSIIL</sequence>
<dbReference type="Proteomes" id="UP000721861">
    <property type="component" value="Unassembled WGS sequence"/>
</dbReference>
<accession>A0ABS5KGM5</accession>
<proteinExistence type="predicted"/>
<gene>
    <name evidence="2" type="ORF">KEM09_21830</name>
</gene>
<evidence type="ECO:0008006" key="4">
    <source>
        <dbReference type="Google" id="ProtNLM"/>
    </source>
</evidence>
<keyword evidence="1" id="KW-0812">Transmembrane</keyword>
<dbReference type="EMBL" id="JAGUCN010000080">
    <property type="protein sequence ID" value="MBS2214060.1"/>
    <property type="molecule type" value="Genomic_DNA"/>
</dbReference>
<feature type="transmembrane region" description="Helical" evidence="1">
    <location>
        <begin position="44"/>
        <end position="63"/>
    </location>
</feature>